<keyword evidence="2" id="KW-0408">Iron</keyword>
<dbReference type="Pfam" id="PF00067">
    <property type="entry name" value="p450"/>
    <property type="match status" value="1"/>
</dbReference>
<comment type="caution">
    <text evidence="3">The sequence shown here is derived from an EMBL/GenBank/DDBJ whole genome shotgun (WGS) entry which is preliminary data.</text>
</comment>
<evidence type="ECO:0000313" key="4">
    <source>
        <dbReference type="Proteomes" id="UP001501020"/>
    </source>
</evidence>
<evidence type="ECO:0000313" key="3">
    <source>
        <dbReference type="EMBL" id="GAA2147636.1"/>
    </source>
</evidence>
<protein>
    <submittedName>
        <fullName evidence="3">Cytochrome P450</fullName>
    </submittedName>
</protein>
<comment type="similarity">
    <text evidence="1 2">Belongs to the cytochrome P450 family.</text>
</comment>
<proteinExistence type="inferred from homology"/>
<gene>
    <name evidence="3" type="ORF">GCM10009727_49990</name>
</gene>
<dbReference type="InterPro" id="IPR001128">
    <property type="entry name" value="Cyt_P450"/>
</dbReference>
<dbReference type="RefSeq" id="WP_344271609.1">
    <property type="nucleotide sequence ID" value="NZ_BAAAMR010000046.1"/>
</dbReference>
<dbReference type="Gene3D" id="1.10.630.10">
    <property type="entry name" value="Cytochrome P450"/>
    <property type="match status" value="1"/>
</dbReference>
<keyword evidence="4" id="KW-1185">Reference proteome</keyword>
<dbReference type="Proteomes" id="UP001501020">
    <property type="component" value="Unassembled WGS sequence"/>
</dbReference>
<dbReference type="InterPro" id="IPR036396">
    <property type="entry name" value="Cyt_P450_sf"/>
</dbReference>
<name>A0ABN2ZU68_9ACTN</name>
<keyword evidence="2" id="KW-0560">Oxidoreductase</keyword>
<evidence type="ECO:0000256" key="2">
    <source>
        <dbReference type="RuleBase" id="RU000461"/>
    </source>
</evidence>
<keyword evidence="2" id="KW-0503">Monooxygenase</keyword>
<dbReference type="InterPro" id="IPR017972">
    <property type="entry name" value="Cyt_P450_CS"/>
</dbReference>
<keyword evidence="2" id="KW-0349">Heme</keyword>
<keyword evidence="2" id="KW-0479">Metal-binding</keyword>
<dbReference type="PANTHER" id="PTHR46696:SF6">
    <property type="entry name" value="P450, PUTATIVE (EUROFUNG)-RELATED"/>
    <property type="match status" value="1"/>
</dbReference>
<dbReference type="CDD" id="cd11030">
    <property type="entry name" value="CYP105-like"/>
    <property type="match status" value="1"/>
</dbReference>
<organism evidence="3 4">
    <name type="scientific">Actinomadura napierensis</name>
    <dbReference type="NCBI Taxonomy" id="267854"/>
    <lineage>
        <taxon>Bacteria</taxon>
        <taxon>Bacillati</taxon>
        <taxon>Actinomycetota</taxon>
        <taxon>Actinomycetes</taxon>
        <taxon>Streptosporangiales</taxon>
        <taxon>Thermomonosporaceae</taxon>
        <taxon>Actinomadura</taxon>
    </lineage>
</organism>
<dbReference type="InterPro" id="IPR002397">
    <property type="entry name" value="Cyt_P450_B"/>
</dbReference>
<dbReference type="PANTHER" id="PTHR46696">
    <property type="entry name" value="P450, PUTATIVE (EUROFUNG)-RELATED"/>
    <property type="match status" value="1"/>
</dbReference>
<dbReference type="EMBL" id="BAAAMR010000046">
    <property type="protein sequence ID" value="GAA2147636.1"/>
    <property type="molecule type" value="Genomic_DNA"/>
</dbReference>
<sequence>MANVGARAAKWLVRGYIARKQRAGFNLESIRFLPNSTLAPLRRDGLDPVSDLTEIREARPVSKLPLPFGFGVWLVTGYDAAKTVLADADGFSNDLSNLVGKVDVPAGFTPGGLGFSDPPVHTRRRKLLTPEFTMRRLSRLTPLIHKIVEERLDAMADAMADGTGPVDLMESFALPVPLLTICELLGVSHHDRSDFQRLSSARFDLFGGASASVGAISESMDYLLEVVRRQRVEPGPGLIGMLIREHGDELDDLEIAGLSDGVLTGGLETTASMLALGSIVLLRDREQFQRVHDGDEAIGPFVDELLRYLTVVQLAFPRFARKDTEVAGVHIAQGDVVLISLSAANRDPALGAEMDGFDAGRKTPPHLAFGWGAHRCIGAELAKMELRAAYPALVRRFPDLRLAVEPDELSYRKLSIVYGVESLPVHLG</sequence>
<accession>A0ABN2ZU68</accession>
<dbReference type="PRINTS" id="PR00385">
    <property type="entry name" value="P450"/>
</dbReference>
<dbReference type="PROSITE" id="PS00086">
    <property type="entry name" value="CYTOCHROME_P450"/>
    <property type="match status" value="1"/>
</dbReference>
<reference evidence="3 4" key="1">
    <citation type="journal article" date="2019" name="Int. J. Syst. Evol. Microbiol.">
        <title>The Global Catalogue of Microorganisms (GCM) 10K type strain sequencing project: providing services to taxonomists for standard genome sequencing and annotation.</title>
        <authorList>
            <consortium name="The Broad Institute Genomics Platform"/>
            <consortium name="The Broad Institute Genome Sequencing Center for Infectious Disease"/>
            <person name="Wu L."/>
            <person name="Ma J."/>
        </authorList>
    </citation>
    <scope>NUCLEOTIDE SEQUENCE [LARGE SCALE GENOMIC DNA]</scope>
    <source>
        <strain evidence="3 4">JCM 13850</strain>
    </source>
</reference>
<evidence type="ECO:0000256" key="1">
    <source>
        <dbReference type="ARBA" id="ARBA00010617"/>
    </source>
</evidence>
<dbReference type="PRINTS" id="PR00359">
    <property type="entry name" value="BP450"/>
</dbReference>
<dbReference type="SUPFAM" id="SSF48264">
    <property type="entry name" value="Cytochrome P450"/>
    <property type="match status" value="1"/>
</dbReference>